<sequence>MSSPHALILPYPAQGHVIPLMELSYCLIERGFRITFINTEFNHKRIFASSVLDQAKFIDGIHFLTIPDGLKPEEDRHNFGRLTTSLTTVMSKFFEKFLRNNAVEFTCFIADIFMAWALKIAKNMGLRTIAFCPAAAGLLAAVFSIPKLIQDRVIDENGAPMKKEVIQLNPEMTPLDTSILPWCLFHDTYTEKIVFNYFIDINRATSDAEMIICNSFEMLEKPVFKEMPYILPIGQLHNSFESRGDPNNLCHFWSEDKQCISWLNKHPANSVIYVAFGSITIFNNKQFQELALGLELIGRPFLWVVRPDMTNKSINCKYPSGFKERVANRGRMVGWSPQQKVLKHPAIACFISHCGWNSTIEAVRNGVPFLCWPYFGDQMFNQRYITNIWKVGLSFVPDENGLISKDEVGSKVQDLLEDRDILARSQALKNFSDVSVMKGGSSFKNLNNIFVTIPDGLEPEEDHHNFGRLTTSLTTVMPIFLEELMRNKAVEFTYFIADIFMGWAFNIAKKVGLRTAAFCPAAAGLLATVFSIPKLIQDKVFHENGTPMKKKVIQLNPEMTPLDTSILPWCHFHDAYTEKIVFNYFIDNN</sequence>
<accession>A0ABD0V9Q5</accession>
<evidence type="ECO:0000256" key="2">
    <source>
        <dbReference type="ARBA" id="ARBA00022679"/>
    </source>
</evidence>
<dbReference type="AlphaFoldDB" id="A0ABD0V9Q5"/>
<dbReference type="EMBL" id="JANQDX010000009">
    <property type="protein sequence ID" value="KAL0919213.1"/>
    <property type="molecule type" value="Genomic_DNA"/>
</dbReference>
<dbReference type="SUPFAM" id="SSF53756">
    <property type="entry name" value="UDP-Glycosyltransferase/glycogen phosphorylase"/>
    <property type="match status" value="2"/>
</dbReference>
<dbReference type="FunFam" id="3.40.50.2000:FF:000108">
    <property type="entry name" value="UDP-glycosyltransferase 83A1"/>
    <property type="match status" value="1"/>
</dbReference>
<comment type="caution">
    <text evidence="3">The sequence shown here is derived from an EMBL/GenBank/DDBJ whole genome shotgun (WGS) entry which is preliminary data.</text>
</comment>
<gene>
    <name evidence="3" type="ORF">M5K25_011296</name>
</gene>
<evidence type="ECO:0000313" key="3">
    <source>
        <dbReference type="EMBL" id="KAL0919213.1"/>
    </source>
</evidence>
<proteinExistence type="inferred from homology"/>
<dbReference type="InterPro" id="IPR002213">
    <property type="entry name" value="UDP_glucos_trans"/>
</dbReference>
<protein>
    <recommendedName>
        <fullName evidence="5">UDP-glycosyltransferase</fullName>
    </recommendedName>
</protein>
<organism evidence="3 4">
    <name type="scientific">Dendrobium thyrsiflorum</name>
    <name type="common">Pinecone-like raceme dendrobium</name>
    <name type="synonym">Orchid</name>
    <dbReference type="NCBI Taxonomy" id="117978"/>
    <lineage>
        <taxon>Eukaryota</taxon>
        <taxon>Viridiplantae</taxon>
        <taxon>Streptophyta</taxon>
        <taxon>Embryophyta</taxon>
        <taxon>Tracheophyta</taxon>
        <taxon>Spermatophyta</taxon>
        <taxon>Magnoliopsida</taxon>
        <taxon>Liliopsida</taxon>
        <taxon>Asparagales</taxon>
        <taxon>Orchidaceae</taxon>
        <taxon>Epidendroideae</taxon>
        <taxon>Malaxideae</taxon>
        <taxon>Dendrobiinae</taxon>
        <taxon>Dendrobium</taxon>
    </lineage>
</organism>
<dbReference type="FunFam" id="3.40.50.2000:FF:000061">
    <property type="entry name" value="UDP-glycosyltransferase 83A1"/>
    <property type="match status" value="1"/>
</dbReference>
<comment type="similarity">
    <text evidence="1">Belongs to the UDP-glycosyltransferase family.</text>
</comment>
<keyword evidence="4" id="KW-1185">Reference proteome</keyword>
<reference evidence="3 4" key="1">
    <citation type="journal article" date="2024" name="Plant Biotechnol. J.">
        <title>Dendrobium thyrsiflorum genome and its molecular insights into genes involved in important horticultural traits.</title>
        <authorList>
            <person name="Chen B."/>
            <person name="Wang J.Y."/>
            <person name="Zheng P.J."/>
            <person name="Li K.L."/>
            <person name="Liang Y.M."/>
            <person name="Chen X.F."/>
            <person name="Zhang C."/>
            <person name="Zhao X."/>
            <person name="He X."/>
            <person name="Zhang G.Q."/>
            <person name="Liu Z.J."/>
            <person name="Xu Q."/>
        </authorList>
    </citation>
    <scope>NUCLEOTIDE SEQUENCE [LARGE SCALE GENOMIC DNA]</scope>
    <source>
        <strain evidence="3">GZMU011</strain>
    </source>
</reference>
<dbReference type="PANTHER" id="PTHR11926:SF1412">
    <property type="entry name" value="UDP-GLYCOSYLTRANSFERASE 83A1-LIKE"/>
    <property type="match status" value="1"/>
</dbReference>
<dbReference type="Gene3D" id="3.40.50.2000">
    <property type="entry name" value="Glycogen Phosphorylase B"/>
    <property type="match status" value="3"/>
</dbReference>
<dbReference type="Pfam" id="PF00201">
    <property type="entry name" value="UDPGT"/>
    <property type="match status" value="1"/>
</dbReference>
<name>A0ABD0V9Q5_DENTH</name>
<evidence type="ECO:0000256" key="1">
    <source>
        <dbReference type="ARBA" id="ARBA00009995"/>
    </source>
</evidence>
<dbReference type="GO" id="GO:0016740">
    <property type="term" value="F:transferase activity"/>
    <property type="evidence" value="ECO:0007669"/>
    <property type="project" value="UniProtKB-KW"/>
</dbReference>
<dbReference type="Proteomes" id="UP001552299">
    <property type="component" value="Unassembled WGS sequence"/>
</dbReference>
<keyword evidence="2" id="KW-0808">Transferase</keyword>
<evidence type="ECO:0000313" key="4">
    <source>
        <dbReference type="Proteomes" id="UP001552299"/>
    </source>
</evidence>
<dbReference type="CDD" id="cd03784">
    <property type="entry name" value="GT1_Gtf-like"/>
    <property type="match status" value="1"/>
</dbReference>
<dbReference type="PANTHER" id="PTHR11926">
    <property type="entry name" value="GLUCOSYL/GLUCURONOSYL TRANSFERASES"/>
    <property type="match status" value="1"/>
</dbReference>
<evidence type="ECO:0008006" key="5">
    <source>
        <dbReference type="Google" id="ProtNLM"/>
    </source>
</evidence>